<dbReference type="SUPFAM" id="SSF53335">
    <property type="entry name" value="S-adenosyl-L-methionine-dependent methyltransferases"/>
    <property type="match status" value="1"/>
</dbReference>
<dbReference type="EMBL" id="JAAMPI010001452">
    <property type="protein sequence ID" value="KAF4625150.1"/>
    <property type="molecule type" value="Genomic_DNA"/>
</dbReference>
<keyword evidence="6" id="KW-1185">Reference proteome</keyword>
<dbReference type="AlphaFoldDB" id="A0A8H4RAC0"/>
<evidence type="ECO:0000313" key="5">
    <source>
        <dbReference type="EMBL" id="KAF4625150.1"/>
    </source>
</evidence>
<name>A0A8H4RAC0_9HELO</name>
<protein>
    <recommendedName>
        <fullName evidence="4">O-methyltransferase C-terminal domain-containing protein</fullName>
    </recommendedName>
</protein>
<dbReference type="GO" id="GO:0032259">
    <property type="term" value="P:methylation"/>
    <property type="evidence" value="ECO:0007669"/>
    <property type="project" value="UniProtKB-KW"/>
</dbReference>
<reference evidence="5 6" key="1">
    <citation type="submission" date="2020-03" db="EMBL/GenBank/DDBJ databases">
        <title>Draft Genome Sequence of Cudoniella acicularis.</title>
        <authorList>
            <person name="Buettner E."/>
            <person name="Kellner H."/>
        </authorList>
    </citation>
    <scope>NUCLEOTIDE SEQUENCE [LARGE SCALE GENOMIC DNA]</scope>
    <source>
        <strain evidence="5 6">DSM 108380</strain>
    </source>
</reference>
<evidence type="ECO:0000259" key="4">
    <source>
        <dbReference type="Pfam" id="PF00891"/>
    </source>
</evidence>
<comment type="caution">
    <text evidence="5">The sequence shown here is derived from an EMBL/GenBank/DDBJ whole genome shotgun (WGS) entry which is preliminary data.</text>
</comment>
<organism evidence="5 6">
    <name type="scientific">Cudoniella acicularis</name>
    <dbReference type="NCBI Taxonomy" id="354080"/>
    <lineage>
        <taxon>Eukaryota</taxon>
        <taxon>Fungi</taxon>
        <taxon>Dikarya</taxon>
        <taxon>Ascomycota</taxon>
        <taxon>Pezizomycotina</taxon>
        <taxon>Leotiomycetes</taxon>
        <taxon>Helotiales</taxon>
        <taxon>Tricladiaceae</taxon>
        <taxon>Cudoniella</taxon>
    </lineage>
</organism>
<gene>
    <name evidence="5" type="ORF">G7Y89_g13017</name>
</gene>
<dbReference type="PROSITE" id="PS51683">
    <property type="entry name" value="SAM_OMT_II"/>
    <property type="match status" value="1"/>
</dbReference>
<keyword evidence="1" id="KW-0489">Methyltransferase</keyword>
<dbReference type="InterPro" id="IPR029063">
    <property type="entry name" value="SAM-dependent_MTases_sf"/>
</dbReference>
<dbReference type="Gene3D" id="3.40.50.150">
    <property type="entry name" value="Vaccinia Virus protein VP39"/>
    <property type="match status" value="1"/>
</dbReference>
<dbReference type="GO" id="GO:0008171">
    <property type="term" value="F:O-methyltransferase activity"/>
    <property type="evidence" value="ECO:0007669"/>
    <property type="project" value="InterPro"/>
</dbReference>
<feature type="domain" description="O-methyltransferase C-terminal" evidence="4">
    <location>
        <begin position="49"/>
        <end position="148"/>
    </location>
</feature>
<evidence type="ECO:0000256" key="1">
    <source>
        <dbReference type="ARBA" id="ARBA00022603"/>
    </source>
</evidence>
<dbReference type="PANTHER" id="PTHR43712">
    <property type="entry name" value="PUTATIVE (AFU_ORTHOLOGUE AFUA_4G14580)-RELATED"/>
    <property type="match status" value="1"/>
</dbReference>
<dbReference type="InterPro" id="IPR016461">
    <property type="entry name" value="COMT-like"/>
</dbReference>
<evidence type="ECO:0000256" key="3">
    <source>
        <dbReference type="ARBA" id="ARBA00022691"/>
    </source>
</evidence>
<keyword evidence="3" id="KW-0949">S-adenosyl-L-methionine</keyword>
<dbReference type="PANTHER" id="PTHR43712:SF17">
    <property type="entry name" value="O-METHYLTRANSFERASE"/>
    <property type="match status" value="1"/>
</dbReference>
<dbReference type="InterPro" id="IPR001077">
    <property type="entry name" value="COMT_C"/>
</dbReference>
<dbReference type="Proteomes" id="UP000566819">
    <property type="component" value="Unassembled WGS sequence"/>
</dbReference>
<evidence type="ECO:0000256" key="2">
    <source>
        <dbReference type="ARBA" id="ARBA00022679"/>
    </source>
</evidence>
<evidence type="ECO:0000313" key="6">
    <source>
        <dbReference type="Proteomes" id="UP000566819"/>
    </source>
</evidence>
<proteinExistence type="predicted"/>
<dbReference type="OrthoDB" id="1535081at2759"/>
<dbReference type="Pfam" id="PF00891">
    <property type="entry name" value="Methyltransf_2"/>
    <property type="match status" value="1"/>
</dbReference>
<accession>A0A8H4RAC0</accession>
<sequence length="171" mass="19479">MSGYHIGRPNWLDPNFYPSEECIIKGVDNDHVLFLDVGGGMGDDVANMRLDLDIVIGDFFQEQQIKGARAYFLHSVLHDWPNKQCQMNFHQLKTAMKPGYSRLLIYENVLPEQNPSWKMTALVIIMMANAGGIERIENIWKELVEASGLEVNGIWTADGNYESVIEIVRNH</sequence>
<keyword evidence="2" id="KW-0808">Transferase</keyword>